<keyword evidence="16" id="KW-1185">Reference proteome</keyword>
<dbReference type="InterPro" id="IPR007122">
    <property type="entry name" value="Villin/Gelsolin"/>
</dbReference>
<evidence type="ECO:0000256" key="1">
    <source>
        <dbReference type="ARBA" id="ARBA00004245"/>
    </source>
</evidence>
<organism evidence="15 16">
    <name type="scientific">Mycteria americana</name>
    <name type="common">Wood stork</name>
    <dbReference type="NCBI Taxonomy" id="33587"/>
    <lineage>
        <taxon>Eukaryota</taxon>
        <taxon>Metazoa</taxon>
        <taxon>Chordata</taxon>
        <taxon>Craniata</taxon>
        <taxon>Vertebrata</taxon>
        <taxon>Euteleostomi</taxon>
        <taxon>Archelosauria</taxon>
        <taxon>Archosauria</taxon>
        <taxon>Dinosauria</taxon>
        <taxon>Saurischia</taxon>
        <taxon>Theropoda</taxon>
        <taxon>Coelurosauria</taxon>
        <taxon>Aves</taxon>
        <taxon>Neognathae</taxon>
        <taxon>Neoaves</taxon>
        <taxon>Aequornithes</taxon>
        <taxon>Ciconiiformes</taxon>
        <taxon>Ciconiidae</taxon>
        <taxon>Mycteria</taxon>
    </lineage>
</organism>
<evidence type="ECO:0000256" key="8">
    <source>
        <dbReference type="ARBA" id="ARBA00022794"/>
    </source>
</evidence>
<evidence type="ECO:0000256" key="5">
    <source>
        <dbReference type="ARBA" id="ARBA00022490"/>
    </source>
</evidence>
<dbReference type="GO" id="GO:0007417">
    <property type="term" value="P:central nervous system development"/>
    <property type="evidence" value="ECO:0007669"/>
    <property type="project" value="TreeGrafter"/>
</dbReference>
<feature type="domain" description="Gelsolin-like" evidence="14">
    <location>
        <begin position="495"/>
        <end position="576"/>
    </location>
</feature>
<dbReference type="GO" id="GO:0060271">
    <property type="term" value="P:cilium assembly"/>
    <property type="evidence" value="ECO:0007669"/>
    <property type="project" value="UniProtKB-UniRule"/>
</dbReference>
<dbReference type="PRINTS" id="PR00597">
    <property type="entry name" value="GELSOLIN"/>
</dbReference>
<comment type="function">
    <text evidence="12 13">Calcium-regulated, actin-modulating protein that binds to the plus (or barbed) ends of actin monomers or filaments, preventing monomer exchange (end-blocking or capping). It can promote the assembly of monomers into filaments (nucleation) as well as sever filaments already formed. Plays a role in ciliogenesis.</text>
</comment>
<sequence>MGKQDLNYIFLTLFCTMALKLNCVSSMSVAELGYVVTAAVVLSAVPVSMVEHAEFSKAGKEPGLQIWRIEKFDLVPVPKNLYGDFFTGDSYLVLNTIRQRSGSLQYDLHFWLGDESSQDERGAAAIFTVQMDDYLQGKAVQHREVQGHESSTFLGYFKSGIKYKAGGVASGFRHVVPNEVTVHRLLQVKGRRTVRATEVPVTWESFNTGDCFILDLGSNIFQWCGSNSNRQERLKATVLAKGIRDNERNGRAKVYVSEEGSEREEMLQVIRFVHLSVLEWEGRYVEEWVLGPKPSLPPGASDDTKTDTANRKLAKLYKVSNGAGNMAVSLMADENPFSQAALSTDDCFILDHGTDGKIFVWKGTTEMRVKLIMIFIQLPIPISFKQGKSANSEEKKAALKTASEFIDKMGYPKHTQIQVLPESGETPLFKQFFKNWRDKDQTEGLGQAYVSGHVAKIEKVPFDAATLHTSKAMAAQHGMEDDGSGRKQIWRIEGSEKVPVDPSTYGQFYGGDSYIILYNYQHAGKQGQIIYTWQGADSTQDEIATSAFLTVQLDEELGGSPVQKRVVQGKEPPHLMSMFGGKPLIVYKGGTSREGGQTAPAGTRLFQVRSSTSGATRAVELDPTASQLNSNDAFVLKTPSAAYLWVGQGASDAEKSGAQELLKTLGARPVQVSEGREPDNFWAALGGKAPYRTSPRLKDKKMDAHPPRLFACSNKSGRFTIEEVPGDLTQDDLATDDVMLLDTWDQVFVWIGNDAQEEEKTEALKSAKRYIETDPASRDKRTPVTVVKQGFEPPTFSGWFLGWDDDYWSVDPLQRAMADVDV</sequence>
<dbReference type="Pfam" id="PF00626">
    <property type="entry name" value="Gelsolin"/>
    <property type="match status" value="6"/>
</dbReference>
<evidence type="ECO:0000256" key="13">
    <source>
        <dbReference type="RuleBase" id="RU367130"/>
    </source>
</evidence>
<dbReference type="Gene3D" id="3.40.20.10">
    <property type="entry name" value="Severin"/>
    <property type="match status" value="6"/>
</dbReference>
<keyword evidence="10 13" id="KW-0009">Actin-binding</keyword>
<dbReference type="SMART" id="SM00262">
    <property type="entry name" value="GEL"/>
    <property type="match status" value="6"/>
</dbReference>
<dbReference type="GO" id="GO:0015629">
    <property type="term" value="C:actin cytoskeleton"/>
    <property type="evidence" value="ECO:0007669"/>
    <property type="project" value="TreeGrafter"/>
</dbReference>
<evidence type="ECO:0000256" key="7">
    <source>
        <dbReference type="ARBA" id="ARBA00022737"/>
    </source>
</evidence>
<evidence type="ECO:0000256" key="4">
    <source>
        <dbReference type="ARBA" id="ARBA00022467"/>
    </source>
</evidence>
<evidence type="ECO:0000313" key="16">
    <source>
        <dbReference type="Proteomes" id="UP001333110"/>
    </source>
</evidence>
<dbReference type="GO" id="GO:0051015">
    <property type="term" value="F:actin filament binding"/>
    <property type="evidence" value="ECO:0007669"/>
    <property type="project" value="UniProtKB-UniRule"/>
</dbReference>
<evidence type="ECO:0000256" key="2">
    <source>
        <dbReference type="ARBA" id="ARBA00008418"/>
    </source>
</evidence>
<dbReference type="Proteomes" id="UP001333110">
    <property type="component" value="Unassembled WGS sequence"/>
</dbReference>
<name>A0AAN7RXV0_MYCAM</name>
<dbReference type="FunFam" id="3.40.20.10:FF:000005">
    <property type="entry name" value="Gelsolin"/>
    <property type="match status" value="1"/>
</dbReference>
<keyword evidence="5 13" id="KW-0963">Cytoplasm</keyword>
<dbReference type="SUPFAM" id="SSF55753">
    <property type="entry name" value="Actin depolymerizing proteins"/>
    <property type="match status" value="6"/>
</dbReference>
<dbReference type="CDD" id="cd11288">
    <property type="entry name" value="gelsolin_S5_like"/>
    <property type="match status" value="1"/>
</dbReference>
<dbReference type="GO" id="GO:0046872">
    <property type="term" value="F:metal ion binding"/>
    <property type="evidence" value="ECO:0007669"/>
    <property type="project" value="UniProtKB-KW"/>
</dbReference>
<dbReference type="EMBL" id="JAUNZN010000017">
    <property type="protein sequence ID" value="KAK4811458.1"/>
    <property type="molecule type" value="Genomic_DNA"/>
</dbReference>
<dbReference type="AlphaFoldDB" id="A0AAN7RXV0"/>
<dbReference type="InterPro" id="IPR029006">
    <property type="entry name" value="ADF-H/Gelsolin-like_dom_sf"/>
</dbReference>
<gene>
    <name evidence="15" type="ORF">QYF61_006392</name>
</gene>
<dbReference type="GO" id="GO:0005737">
    <property type="term" value="C:cytoplasm"/>
    <property type="evidence" value="ECO:0007669"/>
    <property type="project" value="UniProtKB-UniRule"/>
</dbReference>
<dbReference type="CDD" id="cd11291">
    <property type="entry name" value="gelsolin_S6_like"/>
    <property type="match status" value="1"/>
</dbReference>
<evidence type="ECO:0000256" key="3">
    <source>
        <dbReference type="ARBA" id="ARBA00018797"/>
    </source>
</evidence>
<reference evidence="15 16" key="1">
    <citation type="journal article" date="2023" name="J. Hered.">
        <title>Chromosome-level genome of the wood stork (Mycteria americana) provides insight into avian chromosome evolution.</title>
        <authorList>
            <person name="Flamio R. Jr."/>
            <person name="Ramstad K.M."/>
        </authorList>
    </citation>
    <scope>NUCLEOTIDE SEQUENCE [LARGE SCALE GENOMIC DNA]</scope>
    <source>
        <strain evidence="15">JAX WOST 10</strain>
    </source>
</reference>
<accession>A0AAN7RXV0</accession>
<evidence type="ECO:0000259" key="14">
    <source>
        <dbReference type="Pfam" id="PF00626"/>
    </source>
</evidence>
<proteinExistence type="inferred from homology"/>
<evidence type="ECO:0000256" key="12">
    <source>
        <dbReference type="ARBA" id="ARBA00025132"/>
    </source>
</evidence>
<dbReference type="FunFam" id="3.40.20.10:FF:000001">
    <property type="entry name" value="Gelsolin"/>
    <property type="match status" value="1"/>
</dbReference>
<protein>
    <recommendedName>
        <fullName evidence="3 13">Gelsolin</fullName>
        <shortName evidence="13">ADF</shortName>
    </recommendedName>
    <alternativeName>
        <fullName evidence="13">Actin-depolymerizing factor</fullName>
    </alternativeName>
</protein>
<evidence type="ECO:0000256" key="11">
    <source>
        <dbReference type="ARBA" id="ARBA00023212"/>
    </source>
</evidence>
<dbReference type="GO" id="GO:0008154">
    <property type="term" value="P:actin polymerization or depolymerization"/>
    <property type="evidence" value="ECO:0007669"/>
    <property type="project" value="TreeGrafter"/>
</dbReference>
<keyword evidence="11" id="KW-0206">Cytoskeleton</keyword>
<dbReference type="PANTHER" id="PTHR11977:SF29">
    <property type="entry name" value="GELSOLIN"/>
    <property type="match status" value="1"/>
</dbReference>
<dbReference type="FunFam" id="3.40.20.10:FF:000002">
    <property type="entry name" value="Gelsolin"/>
    <property type="match status" value="1"/>
</dbReference>
<keyword evidence="9" id="KW-0106">Calcium</keyword>
<comment type="similarity">
    <text evidence="2 13">Belongs to the villin/gelsolin family.</text>
</comment>
<comment type="caution">
    <text evidence="15">The sequence shown here is derived from an EMBL/GenBank/DDBJ whole genome shotgun (WGS) entry which is preliminary data.</text>
</comment>
<keyword evidence="4 13" id="KW-0117">Actin capping</keyword>
<dbReference type="GO" id="GO:0051014">
    <property type="term" value="P:actin filament severing"/>
    <property type="evidence" value="ECO:0007669"/>
    <property type="project" value="UniProtKB-UniRule"/>
</dbReference>
<evidence type="ECO:0000256" key="9">
    <source>
        <dbReference type="ARBA" id="ARBA00022837"/>
    </source>
</evidence>
<comment type="subcellular location">
    <subcellularLocation>
        <location evidence="1 13">Cytoplasm</location>
        <location evidence="1 13">Cytoskeleton</location>
    </subcellularLocation>
</comment>
<dbReference type="CDD" id="cd11293">
    <property type="entry name" value="gelsolin_S4_like"/>
    <property type="match status" value="1"/>
</dbReference>
<dbReference type="PANTHER" id="PTHR11977">
    <property type="entry name" value="VILLIN"/>
    <property type="match status" value="1"/>
</dbReference>
<evidence type="ECO:0000256" key="10">
    <source>
        <dbReference type="ARBA" id="ARBA00023203"/>
    </source>
</evidence>
<dbReference type="GO" id="GO:0051016">
    <property type="term" value="P:barbed-end actin filament capping"/>
    <property type="evidence" value="ECO:0007669"/>
    <property type="project" value="UniProtKB-UniRule"/>
</dbReference>
<dbReference type="CDD" id="cd11290">
    <property type="entry name" value="gelsolin_S1_like"/>
    <property type="match status" value="1"/>
</dbReference>
<keyword evidence="7" id="KW-0677">Repeat</keyword>
<feature type="domain" description="Gelsolin-like" evidence="14">
    <location>
        <begin position="720"/>
        <end position="796"/>
    </location>
</feature>
<feature type="domain" description="Gelsolin-like" evidence="14">
    <location>
        <begin position="193"/>
        <end position="266"/>
    </location>
</feature>
<evidence type="ECO:0000313" key="15">
    <source>
        <dbReference type="EMBL" id="KAK4811458.1"/>
    </source>
</evidence>
<feature type="domain" description="Gelsolin-like" evidence="14">
    <location>
        <begin position="617"/>
        <end position="682"/>
    </location>
</feature>
<dbReference type="GO" id="GO:0005615">
    <property type="term" value="C:extracellular space"/>
    <property type="evidence" value="ECO:0007669"/>
    <property type="project" value="TreeGrafter"/>
</dbReference>
<keyword evidence="8" id="KW-0970">Cilium biogenesis/degradation</keyword>
<dbReference type="GO" id="GO:0005546">
    <property type="term" value="F:phosphatidylinositol-4,5-bisphosphate binding"/>
    <property type="evidence" value="ECO:0007669"/>
    <property type="project" value="TreeGrafter"/>
</dbReference>
<keyword evidence="6" id="KW-0479">Metal-binding</keyword>
<feature type="domain" description="Gelsolin-like" evidence="14">
    <location>
        <begin position="331"/>
        <end position="364"/>
    </location>
</feature>
<evidence type="ECO:0000256" key="6">
    <source>
        <dbReference type="ARBA" id="ARBA00022723"/>
    </source>
</evidence>
<dbReference type="CDD" id="cd11289">
    <property type="entry name" value="gelsolin_S2_like"/>
    <property type="match status" value="1"/>
</dbReference>
<dbReference type="FunFam" id="3.40.20.10:FF:000004">
    <property type="entry name" value="Gelsolin"/>
    <property type="match status" value="1"/>
</dbReference>
<dbReference type="CDD" id="cd11292">
    <property type="entry name" value="gelsolin_S3_like"/>
    <property type="match status" value="1"/>
</dbReference>
<dbReference type="InterPro" id="IPR007123">
    <property type="entry name" value="Gelsolin-like_dom"/>
</dbReference>
<feature type="domain" description="Gelsolin-like" evidence="14">
    <location>
        <begin position="71"/>
        <end position="154"/>
    </location>
</feature>